<dbReference type="Pfam" id="PF04773">
    <property type="entry name" value="FecR"/>
    <property type="match status" value="1"/>
</dbReference>
<evidence type="ECO:0000313" key="5">
    <source>
        <dbReference type="Proteomes" id="UP001144372"/>
    </source>
</evidence>
<accession>A0A9W6L9L7</accession>
<sequence>MGKMSRLLLLTFILCIMAAPLASARSQEPANDGDENDTVLVGRISHVEGELMRYVPEEKDWVATVKDAPFGLNDALYSDENAKAEFIMPNGTWIRIDGDTQIQLIALQEEVTEIDVATGIARFYNKSPNSIIKVTTPFGYVAAPVGSTFDLYVGDNSVEVIPLKGTVDFIHEGDEARYDVSAGAPSLIADSRDVSSGEGTVDGDWDDWNQQRDDIWNKRIAVKGDSVRYLPEGLRDEAYELEDNGTWEKVYYDGGYHTFWRPTRVAVGWTPFSAGRWTVYYGDNCWIPDEPFGYVTHHYGNWVYAGTGWYWAPPVSRVRVVNVAPAVGIGFSWYPGRVGWIHADTHIGWVPLAPTEVYYGHRRWGPRSIVVNDINITTVNINRFRYIDRAVVVNHRDFYRVNDYRNVRITNINKTTIINNYRPAPVVNQRIINNYTSIKERYNFTNTQVTRKPHQTVIGRIERNQRIAQQATRVNARAIERDVERIRPRKVQQSGQIQPPRVSNRFVNVDSVNKPSSEVRFEQRELKRKQGLQRQGTDSQPQDLEGMRRRPARELHPGDNEQINPSTAEGRRIRPTKPGRELQQGDNEQINPSTAEGRRIRPTKPGRELQQGDNEQINPSTAEGRRIRPTKPGRELQQGDNEQINPSTAEGRRIRPTKPGRELQQGDNEQINSSNTEGRRIRPTKPGRELQQGDNEQINSSNTEGRRIRPTKPGRELQQEDNEQINPSTAEGRRIRPTKPGRELQQGNTGSEDSSLNDLRTFKKQRDRQQATLTDELDRQNSTVQAERQNRRLERMNRQSPDSVQSFQSNQERRNQRRIQEQNGNSGNQALSDMQQRRYQRNTEEIQERKRNKQKTQQEQLDAQGNPFTSR</sequence>
<feature type="compositionally biased region" description="Polar residues" evidence="1">
    <location>
        <begin position="665"/>
        <end position="676"/>
    </location>
</feature>
<comment type="caution">
    <text evidence="4">The sequence shown here is derived from an EMBL/GenBank/DDBJ whole genome shotgun (WGS) entry which is preliminary data.</text>
</comment>
<feature type="compositionally biased region" description="Polar residues" evidence="1">
    <location>
        <begin position="611"/>
        <end position="621"/>
    </location>
</feature>
<feature type="compositionally biased region" description="Basic and acidic residues" evidence="1">
    <location>
        <begin position="788"/>
        <end position="797"/>
    </location>
</feature>
<dbReference type="PANTHER" id="PTHR38731:SF3">
    <property type="entry name" value="BLL6125 PROTEIN"/>
    <property type="match status" value="1"/>
</dbReference>
<feature type="compositionally biased region" description="Polar residues" evidence="1">
    <location>
        <begin position="638"/>
        <end position="648"/>
    </location>
</feature>
<evidence type="ECO:0000313" key="4">
    <source>
        <dbReference type="EMBL" id="GLI35624.1"/>
    </source>
</evidence>
<name>A0A9W6L9L7_9BACT</name>
<dbReference type="EMBL" id="BSDR01000001">
    <property type="protein sequence ID" value="GLI35624.1"/>
    <property type="molecule type" value="Genomic_DNA"/>
</dbReference>
<dbReference type="PANTHER" id="PTHR38731">
    <property type="entry name" value="LIPL45-RELATED LIPOPROTEIN-RELATED"/>
    <property type="match status" value="1"/>
</dbReference>
<feature type="compositionally biased region" description="Polar residues" evidence="1">
    <location>
        <begin position="584"/>
        <end position="594"/>
    </location>
</feature>
<dbReference type="InterPro" id="IPR046535">
    <property type="entry name" value="DUF6600"/>
</dbReference>
<organism evidence="4 5">
    <name type="scientific">Desulforhabdus amnigena</name>
    <dbReference type="NCBI Taxonomy" id="40218"/>
    <lineage>
        <taxon>Bacteria</taxon>
        <taxon>Pseudomonadati</taxon>
        <taxon>Thermodesulfobacteriota</taxon>
        <taxon>Syntrophobacteria</taxon>
        <taxon>Syntrophobacterales</taxon>
        <taxon>Syntrophobacteraceae</taxon>
        <taxon>Desulforhabdus</taxon>
    </lineage>
</organism>
<feature type="region of interest" description="Disordered" evidence="1">
    <location>
        <begin position="524"/>
        <end position="871"/>
    </location>
</feature>
<feature type="signal peptide" evidence="2">
    <location>
        <begin position="1"/>
        <end position="24"/>
    </location>
</feature>
<proteinExistence type="predicted"/>
<reference evidence="4" key="1">
    <citation type="submission" date="2022-12" db="EMBL/GenBank/DDBJ databases">
        <title>Reference genome sequencing for broad-spectrum identification of bacterial and archaeal isolates by mass spectrometry.</title>
        <authorList>
            <person name="Sekiguchi Y."/>
            <person name="Tourlousse D.M."/>
        </authorList>
    </citation>
    <scope>NUCLEOTIDE SEQUENCE</scope>
    <source>
        <strain evidence="4">ASRB1</strain>
    </source>
</reference>
<feature type="compositionally biased region" description="Polar residues" evidence="1">
    <location>
        <begin position="855"/>
        <end position="871"/>
    </location>
</feature>
<protein>
    <submittedName>
        <fullName evidence="4">FecR domain-containing protein</fullName>
    </submittedName>
</protein>
<feature type="chain" id="PRO_5040945717" evidence="2">
    <location>
        <begin position="25"/>
        <end position="871"/>
    </location>
</feature>
<evidence type="ECO:0000259" key="3">
    <source>
        <dbReference type="Pfam" id="PF04773"/>
    </source>
</evidence>
<dbReference type="RefSeq" id="WP_281795608.1">
    <property type="nucleotide sequence ID" value="NZ_BSDR01000001.1"/>
</dbReference>
<feature type="compositionally biased region" description="Polar residues" evidence="1">
    <location>
        <begin position="532"/>
        <end position="542"/>
    </location>
</feature>
<evidence type="ECO:0000256" key="1">
    <source>
        <dbReference type="SAM" id="MobiDB-lite"/>
    </source>
</evidence>
<evidence type="ECO:0000256" key="2">
    <source>
        <dbReference type="SAM" id="SignalP"/>
    </source>
</evidence>
<feature type="compositionally biased region" description="Polar residues" evidence="1">
    <location>
        <begin position="798"/>
        <end position="809"/>
    </location>
</feature>
<dbReference type="Pfam" id="PF20245">
    <property type="entry name" value="DUF6600"/>
    <property type="match status" value="1"/>
</dbReference>
<feature type="compositionally biased region" description="Polar residues" evidence="1">
    <location>
        <begin position="745"/>
        <end position="758"/>
    </location>
</feature>
<feature type="compositionally biased region" description="Basic and acidic residues" evidence="1">
    <location>
        <begin position="811"/>
        <end position="820"/>
    </location>
</feature>
<feature type="domain" description="FecR protein" evidence="3">
    <location>
        <begin position="77"/>
        <end position="167"/>
    </location>
</feature>
<keyword evidence="5" id="KW-1185">Reference proteome</keyword>
<feature type="compositionally biased region" description="Basic and acidic residues" evidence="1">
    <location>
        <begin position="545"/>
        <end position="559"/>
    </location>
</feature>
<gene>
    <name evidence="4" type="ORF">DAMNIGENAA_30570</name>
</gene>
<dbReference type="AlphaFoldDB" id="A0A9W6L9L7"/>
<keyword evidence="2" id="KW-0732">Signal</keyword>
<dbReference type="InterPro" id="IPR006860">
    <property type="entry name" value="FecR"/>
</dbReference>
<dbReference type="Proteomes" id="UP001144372">
    <property type="component" value="Unassembled WGS sequence"/>
</dbReference>
<feature type="compositionally biased region" description="Polar residues" evidence="1">
    <location>
        <begin position="692"/>
        <end position="703"/>
    </location>
</feature>